<feature type="compositionally biased region" description="Basic and acidic residues" evidence="1">
    <location>
        <begin position="275"/>
        <end position="287"/>
    </location>
</feature>
<sequence>MSQWIFLCRPSTSSDFHVSSNMVHHLEYLFQDFKTYLLEMDVKNGTCSYQFNRRVLQAEVENRLHANKIYHIKVKGVYNPPLIYHQNSNLLFNKENPLATASTTLLTMKHLEPLQNCAITPPPSPQRVVKRSPAETAPIITVIKTKWLAQLPAKDPNSLSFNILAPFEFCIPSKSFTRLEFGFAPVAPNLFYLKLDNPVPSKNIILKYSYATSSLCKPLNLTFMNIHPTKVICVPPDSIIASVTCHKVYPSKALLLHRDALPLSPPFTPTSSKANVEDKPPKKKLFE</sequence>
<dbReference type="EMBL" id="JBBCAQ010000003">
    <property type="protein sequence ID" value="KAK7604660.1"/>
    <property type="molecule type" value="Genomic_DNA"/>
</dbReference>
<evidence type="ECO:0000313" key="3">
    <source>
        <dbReference type="Proteomes" id="UP001367676"/>
    </source>
</evidence>
<evidence type="ECO:0000313" key="2">
    <source>
        <dbReference type="EMBL" id="KAK7604660.1"/>
    </source>
</evidence>
<dbReference type="AlphaFoldDB" id="A0AAN9TXB3"/>
<gene>
    <name evidence="2" type="ORF">V9T40_005846</name>
</gene>
<dbReference type="Proteomes" id="UP001367676">
    <property type="component" value="Unassembled WGS sequence"/>
</dbReference>
<protein>
    <submittedName>
        <fullName evidence="2">Uncharacterized protein</fullName>
    </submittedName>
</protein>
<organism evidence="2 3">
    <name type="scientific">Parthenolecanium corni</name>
    <dbReference type="NCBI Taxonomy" id="536013"/>
    <lineage>
        <taxon>Eukaryota</taxon>
        <taxon>Metazoa</taxon>
        <taxon>Ecdysozoa</taxon>
        <taxon>Arthropoda</taxon>
        <taxon>Hexapoda</taxon>
        <taxon>Insecta</taxon>
        <taxon>Pterygota</taxon>
        <taxon>Neoptera</taxon>
        <taxon>Paraneoptera</taxon>
        <taxon>Hemiptera</taxon>
        <taxon>Sternorrhyncha</taxon>
        <taxon>Coccoidea</taxon>
        <taxon>Coccidae</taxon>
        <taxon>Parthenolecanium</taxon>
    </lineage>
</organism>
<reference evidence="2 3" key="1">
    <citation type="submission" date="2024-03" db="EMBL/GenBank/DDBJ databases">
        <title>Adaptation during the transition from Ophiocordyceps entomopathogen to insect associate is accompanied by gene loss and intensified selection.</title>
        <authorList>
            <person name="Ward C.M."/>
            <person name="Onetto C.A."/>
            <person name="Borneman A.R."/>
        </authorList>
    </citation>
    <scope>NUCLEOTIDE SEQUENCE [LARGE SCALE GENOMIC DNA]</scope>
    <source>
        <strain evidence="2">AWRI1</strain>
        <tissue evidence="2">Single Adult Female</tissue>
    </source>
</reference>
<feature type="region of interest" description="Disordered" evidence="1">
    <location>
        <begin position="268"/>
        <end position="287"/>
    </location>
</feature>
<name>A0AAN9TXB3_9HEMI</name>
<evidence type="ECO:0000256" key="1">
    <source>
        <dbReference type="SAM" id="MobiDB-lite"/>
    </source>
</evidence>
<comment type="caution">
    <text evidence="2">The sequence shown here is derived from an EMBL/GenBank/DDBJ whole genome shotgun (WGS) entry which is preliminary data.</text>
</comment>
<keyword evidence="3" id="KW-1185">Reference proteome</keyword>
<accession>A0AAN9TXB3</accession>
<proteinExistence type="predicted"/>